<evidence type="ECO:0000256" key="1">
    <source>
        <dbReference type="SAM" id="MobiDB-lite"/>
    </source>
</evidence>
<evidence type="ECO:0008006" key="4">
    <source>
        <dbReference type="Google" id="ProtNLM"/>
    </source>
</evidence>
<reference evidence="2 3" key="1">
    <citation type="journal article" date="2018" name="Mol. Plant">
        <title>The genome of Artemisia annua provides insight into the evolution of Asteraceae family and artemisinin biosynthesis.</title>
        <authorList>
            <person name="Shen Q."/>
            <person name="Zhang L."/>
            <person name="Liao Z."/>
            <person name="Wang S."/>
            <person name="Yan T."/>
            <person name="Shi P."/>
            <person name="Liu M."/>
            <person name="Fu X."/>
            <person name="Pan Q."/>
            <person name="Wang Y."/>
            <person name="Lv Z."/>
            <person name="Lu X."/>
            <person name="Zhang F."/>
            <person name="Jiang W."/>
            <person name="Ma Y."/>
            <person name="Chen M."/>
            <person name="Hao X."/>
            <person name="Li L."/>
            <person name="Tang Y."/>
            <person name="Lv G."/>
            <person name="Zhou Y."/>
            <person name="Sun X."/>
            <person name="Brodelius P.E."/>
            <person name="Rose J.K.C."/>
            <person name="Tang K."/>
        </authorList>
    </citation>
    <scope>NUCLEOTIDE SEQUENCE [LARGE SCALE GENOMIC DNA]</scope>
    <source>
        <strain evidence="3">cv. Huhao1</strain>
        <tissue evidence="2">Leaf</tissue>
    </source>
</reference>
<dbReference type="AlphaFoldDB" id="A0A2U1QD20"/>
<comment type="caution">
    <text evidence="2">The sequence shown here is derived from an EMBL/GenBank/DDBJ whole genome shotgun (WGS) entry which is preliminary data.</text>
</comment>
<dbReference type="EMBL" id="PKPP01000214">
    <property type="protein sequence ID" value="PWA95872.1"/>
    <property type="molecule type" value="Genomic_DNA"/>
</dbReference>
<feature type="region of interest" description="Disordered" evidence="1">
    <location>
        <begin position="517"/>
        <end position="627"/>
    </location>
</feature>
<feature type="region of interest" description="Disordered" evidence="1">
    <location>
        <begin position="366"/>
        <end position="387"/>
    </location>
</feature>
<feature type="region of interest" description="Disordered" evidence="1">
    <location>
        <begin position="415"/>
        <end position="465"/>
    </location>
</feature>
<gene>
    <name evidence="2" type="ORF">CTI12_AA044980</name>
</gene>
<feature type="compositionally biased region" description="Low complexity" evidence="1">
    <location>
        <begin position="574"/>
        <end position="593"/>
    </location>
</feature>
<keyword evidence="3" id="KW-1185">Reference proteome</keyword>
<organism evidence="2 3">
    <name type="scientific">Artemisia annua</name>
    <name type="common">Sweet wormwood</name>
    <dbReference type="NCBI Taxonomy" id="35608"/>
    <lineage>
        <taxon>Eukaryota</taxon>
        <taxon>Viridiplantae</taxon>
        <taxon>Streptophyta</taxon>
        <taxon>Embryophyta</taxon>
        <taxon>Tracheophyta</taxon>
        <taxon>Spermatophyta</taxon>
        <taxon>Magnoliopsida</taxon>
        <taxon>eudicotyledons</taxon>
        <taxon>Gunneridae</taxon>
        <taxon>Pentapetalae</taxon>
        <taxon>asterids</taxon>
        <taxon>campanulids</taxon>
        <taxon>Asterales</taxon>
        <taxon>Asteraceae</taxon>
        <taxon>Asteroideae</taxon>
        <taxon>Anthemideae</taxon>
        <taxon>Artemisiinae</taxon>
        <taxon>Artemisia</taxon>
    </lineage>
</organism>
<evidence type="ECO:0000313" key="3">
    <source>
        <dbReference type="Proteomes" id="UP000245207"/>
    </source>
</evidence>
<feature type="compositionally biased region" description="Low complexity" evidence="1">
    <location>
        <begin position="424"/>
        <end position="443"/>
    </location>
</feature>
<dbReference type="Proteomes" id="UP000245207">
    <property type="component" value="Unassembled WGS sequence"/>
</dbReference>
<sequence length="643" mass="71836">MEANTSRMVSLNVSNYHVWKGKMEDFLYVKDYYLPVFSTEKPENKTNAEWTILHRQINTPLNRGIKELKTHVDVEAFLKCGYENKWMVSLYTEHFEYDVLDFLVEEKNDSDCSQPSDECASIEEEDGELDYVDFQIEGEDNVVIPNKTTTDPFLNKLCSNNLVQRNPNSWCKAFFALSVKCVAFENGICERYHRAIVVQRSKPIITMLEDIRVYLMQRLVAMSKLAQNLEDTITPSIRKHLEYLKLFGGHHYAIHQKALGVSESRVQWIVYPNGYMELKVKKGDESFGVNLQLRMFVCRLWQLSGVPCIYAVCWVDAVEQGIDEGKHTNNQPPLPLIIRKMPGRPRKKRIRTQVENNSHVSRVGRRMTCSNGHEVGHNKGSCEKEPIQNPLQKRKHLVGKKQADYGCFALARGARGSRGGSSGGVSESSSGRGESSGGRCESSGGRGSSGDRGSMGSGRCRSGGGRGLNQSQWIVYPNGYMELKVKKGDESFGVNLQLRMFVCRLWQLSGVPNAVVGKMPGRPRKKRIRTQVENNSHVSRVGRRMTWSNGHEVGHNKARGARGSRGGRGGSSGGVSESSSGRGESSGGRCESSGGRGLSGDRGSRGSGRCRSGGGRGLNQSQFMDEEEIRKNLEHEYLKDLMD</sequence>
<proteinExistence type="predicted"/>
<feature type="compositionally biased region" description="Gly residues" evidence="1">
    <location>
        <begin position="444"/>
        <end position="465"/>
    </location>
</feature>
<accession>A0A2U1QD20</accession>
<dbReference type="OrthoDB" id="418757at2759"/>
<dbReference type="PANTHER" id="PTHR31973:SF189">
    <property type="entry name" value="TRANSPOSASE, MUDR, PLANT, MULE TRANSPOSASE DOMAIN PROTEIN-RELATED"/>
    <property type="match status" value="1"/>
</dbReference>
<evidence type="ECO:0000313" key="2">
    <source>
        <dbReference type="EMBL" id="PWA95872.1"/>
    </source>
</evidence>
<protein>
    <recommendedName>
        <fullName evidence="4">Zinc finger PMZ-type domain-containing protein</fullName>
    </recommendedName>
</protein>
<name>A0A2U1QD20_ARTAN</name>
<feature type="compositionally biased region" description="Basic and acidic residues" evidence="1">
    <location>
        <begin position="374"/>
        <end position="386"/>
    </location>
</feature>
<feature type="compositionally biased region" description="Gly residues" evidence="1">
    <location>
        <begin position="563"/>
        <end position="573"/>
    </location>
</feature>
<dbReference type="PANTHER" id="PTHR31973">
    <property type="entry name" value="POLYPROTEIN, PUTATIVE-RELATED"/>
    <property type="match status" value="1"/>
</dbReference>